<dbReference type="RefSeq" id="WP_230742503.1">
    <property type="nucleotide sequence ID" value="NZ_PGCK01000010.1"/>
</dbReference>
<dbReference type="PANTHER" id="PTHR11082">
    <property type="entry name" value="TRNA-DIHYDROURIDINE SYNTHASE"/>
    <property type="match status" value="1"/>
</dbReference>
<keyword evidence="3" id="KW-1185">Reference proteome</keyword>
<dbReference type="InterPro" id="IPR017671">
    <property type="entry name" value="Methan_mark_9"/>
</dbReference>
<evidence type="ECO:0000313" key="3">
    <source>
        <dbReference type="Proteomes" id="UP001320159"/>
    </source>
</evidence>
<organism evidence="2 3">
    <name type="scientific">Methanooceanicella nereidis</name>
    <dbReference type="NCBI Taxonomy" id="2052831"/>
    <lineage>
        <taxon>Archaea</taxon>
        <taxon>Methanobacteriati</taxon>
        <taxon>Methanobacteriota</taxon>
        <taxon>Stenosarchaea group</taxon>
        <taxon>Methanomicrobia</taxon>
        <taxon>Methanocellales</taxon>
        <taxon>Methanocellaceae</taxon>
        <taxon>Methanooceanicella</taxon>
    </lineage>
</organism>
<dbReference type="Gene3D" id="3.20.20.70">
    <property type="entry name" value="Aldolase class I"/>
    <property type="match status" value="1"/>
</dbReference>
<sequence>MSDLFDLKVGYMNFSNPVAVASMAGITDSEFFENFLDAGLYILGGYSIDEATMNASAEIVKRGRKEFVSDNIFELMESELKKVSGRGVAIGLNVRATSVEPFVRAAELAKKYGAMLEINAHCRQDEMAAIGVGEIMLKDRVGLAKIVSEVKKTGVVLSLKMRSGVVDEVNLCRLLRKAGLDVVHIDAMGLRGANLNVIKRLRDGTDLFIIGNNSVKNYETAQAMLTAGSDMISVARAAMSDPRVIKGLAGYVADLQRQTGWYNAPSHICRGGDLRGLTWCCPPIKDCPIHSALNRANLDPEQFARIKIGFGKDTKLDKAHSTCFGSMIWCCKFNKPCYLRDDSMEGNRMDSKEYVALKKKLSEEIIKNIDKDKVIT</sequence>
<dbReference type="Pfam" id="PF01207">
    <property type="entry name" value="Dus"/>
    <property type="match status" value="1"/>
</dbReference>
<gene>
    <name evidence="2" type="ORF">CUJ83_11625</name>
</gene>
<accession>A0AAP2W6U2</accession>
<protein>
    <submittedName>
        <fullName evidence="2">Methanogenesis marker 9 domain-containing protein</fullName>
    </submittedName>
</protein>
<name>A0AAP2W6U2_9EURY</name>
<dbReference type="PANTHER" id="PTHR11082:SF36">
    <property type="entry name" value="DUS-LIKE FMN-BINDING DOMAIN-CONTAINING PROTEIN"/>
    <property type="match status" value="1"/>
</dbReference>
<proteinExistence type="predicted"/>
<dbReference type="EMBL" id="PGCK01000010">
    <property type="protein sequence ID" value="MCD1295647.1"/>
    <property type="molecule type" value="Genomic_DNA"/>
</dbReference>
<dbReference type="AlphaFoldDB" id="A0AAP2W6U2"/>
<comment type="caution">
    <text evidence="2">The sequence shown here is derived from an EMBL/GenBank/DDBJ whole genome shotgun (WGS) entry which is preliminary data.</text>
</comment>
<reference evidence="2 3" key="1">
    <citation type="submission" date="2017-11" db="EMBL/GenBank/DDBJ databases">
        <title>Isolation and Characterization of Family Methanocellaceae Species from Potential Methane Hydrate Area Offshore Southwestern Taiwan.</title>
        <authorList>
            <person name="Zhang W.-L."/>
            <person name="Chen W.-C."/>
            <person name="Lai M.-C."/>
            <person name="Chen S.-C."/>
        </authorList>
    </citation>
    <scope>NUCLEOTIDE SEQUENCE [LARGE SCALE GENOMIC DNA]</scope>
    <source>
        <strain evidence="2 3">CWC-04</strain>
    </source>
</reference>
<dbReference type="NCBIfam" id="TIGR03277">
    <property type="entry name" value="methan_mark_9"/>
    <property type="match status" value="1"/>
</dbReference>
<dbReference type="InterPro" id="IPR013785">
    <property type="entry name" value="Aldolase_TIM"/>
</dbReference>
<dbReference type="InterPro" id="IPR035587">
    <property type="entry name" value="DUS-like_FMN-bd"/>
</dbReference>
<feature type="domain" description="DUS-like FMN-binding" evidence="1">
    <location>
        <begin position="94"/>
        <end position="247"/>
    </location>
</feature>
<dbReference type="SUPFAM" id="SSF51395">
    <property type="entry name" value="FMN-linked oxidoreductases"/>
    <property type="match status" value="1"/>
</dbReference>
<evidence type="ECO:0000313" key="2">
    <source>
        <dbReference type="EMBL" id="MCD1295647.1"/>
    </source>
</evidence>
<evidence type="ECO:0000259" key="1">
    <source>
        <dbReference type="Pfam" id="PF01207"/>
    </source>
</evidence>
<dbReference type="Proteomes" id="UP001320159">
    <property type="component" value="Unassembled WGS sequence"/>
</dbReference>